<dbReference type="AlphaFoldDB" id="A0A7S1AZ52"/>
<reference evidence="2" key="1">
    <citation type="submission" date="2021-01" db="EMBL/GenBank/DDBJ databases">
        <authorList>
            <person name="Corre E."/>
            <person name="Pelletier E."/>
            <person name="Niang G."/>
            <person name="Scheremetjew M."/>
            <person name="Finn R."/>
            <person name="Kale V."/>
            <person name="Holt S."/>
            <person name="Cochrane G."/>
            <person name="Meng A."/>
            <person name="Brown T."/>
            <person name="Cohen L."/>
        </authorList>
    </citation>
    <scope>NUCLEOTIDE SEQUENCE</scope>
</reference>
<feature type="region of interest" description="Disordered" evidence="1">
    <location>
        <begin position="89"/>
        <end position="109"/>
    </location>
</feature>
<evidence type="ECO:0000313" key="2">
    <source>
        <dbReference type="EMBL" id="CAD8869599.1"/>
    </source>
</evidence>
<accession>A0A7S1AZ52</accession>
<proteinExistence type="predicted"/>
<name>A0A7S1AZ52_NOCSC</name>
<protein>
    <submittedName>
        <fullName evidence="2">Uncharacterized protein</fullName>
    </submittedName>
</protein>
<sequence length="109" mass="11557">MGNIVLVESGCCPAAAADMVYDVVDIECILQESPGLQKMEMSHLDMLEKERIDSWDRGPAGAWKYGAQPTAPTLLADCADGGGIHLCSATGDPDSTNPSHVEFHPDRGA</sequence>
<evidence type="ECO:0000256" key="1">
    <source>
        <dbReference type="SAM" id="MobiDB-lite"/>
    </source>
</evidence>
<organism evidence="2">
    <name type="scientific">Noctiluca scintillans</name>
    <name type="common">Sea sparkle</name>
    <name type="synonym">Red tide dinoflagellate</name>
    <dbReference type="NCBI Taxonomy" id="2966"/>
    <lineage>
        <taxon>Eukaryota</taxon>
        <taxon>Sar</taxon>
        <taxon>Alveolata</taxon>
        <taxon>Dinophyceae</taxon>
        <taxon>Noctilucales</taxon>
        <taxon>Noctilucaceae</taxon>
        <taxon>Noctiluca</taxon>
    </lineage>
</organism>
<dbReference type="EMBL" id="HBFQ01061993">
    <property type="protein sequence ID" value="CAD8869599.1"/>
    <property type="molecule type" value="Transcribed_RNA"/>
</dbReference>
<gene>
    <name evidence="2" type="ORF">NSCI0253_LOCUS43955</name>
</gene>